<dbReference type="EC" id="2.6.1.2" evidence="6"/>
<dbReference type="Gene3D" id="3.90.1150.10">
    <property type="entry name" value="Aspartate Aminotransferase, domain 1"/>
    <property type="match status" value="1"/>
</dbReference>
<keyword evidence="3" id="KW-0032">Aminotransferase</keyword>
<dbReference type="GO" id="GO:0030170">
    <property type="term" value="F:pyridoxal phosphate binding"/>
    <property type="evidence" value="ECO:0007669"/>
    <property type="project" value="InterPro"/>
</dbReference>
<keyword evidence="9" id="KW-1185">Reference proteome</keyword>
<reference evidence="8 9" key="1">
    <citation type="submission" date="2017-10" db="EMBL/GenBank/DDBJ databases">
        <title>Sequencing the genomes of 1000 actinobacteria strains.</title>
        <authorList>
            <person name="Klenk H.-P."/>
        </authorList>
    </citation>
    <scope>NUCLEOTIDE SEQUENCE [LARGE SCALE GENOMIC DNA]</scope>
    <source>
        <strain evidence="8 9">DSM 20688</strain>
    </source>
</reference>
<gene>
    <name evidence="8" type="ORF">ATK06_0943</name>
</gene>
<dbReference type="Pfam" id="PF00155">
    <property type="entry name" value="Aminotran_1_2"/>
    <property type="match status" value="1"/>
</dbReference>
<sequence>MMEGMSDTSSGKFPTADRLNNVTYELRGPLSVKANKMIRDGEKVLKLNTGNPASFGFTVPEDVLSYLEPRLDTSHAYTDSRGTIEAREAVVKRYESDPDFPAFDVDDIFLGNGVSELIQMTTQAMINRGDEVLVPSPDYPLWSAAVTMSGGTAVHYRCIEEDGWNPDVADMASKITDKTKAIVVINPNNPTGAVYTRETLEQIADLARTHNLIICADEIYDRITYDNTPTYSMASIAPDVLTLTYNGLSKAYRVCGYRSGWMVITGPTDEAKGFIAGMELLAGMRLCPNYPGQQALIGALGGKQDIFDLTSDGRLAEQRNVTYDKLNAIDAIDVVKPMGALYAFPRINPDMIEIHDDAKLMMDILEQEKILLVGGNGFNWETPGYFRVVMLPSADDLSEAIERLGNFLSSYRQ</sequence>
<dbReference type="PANTHER" id="PTHR43488:SF2">
    <property type="entry name" value="GLUTAMATE-PYRUVATE AMINOTRANSFERASE ALAA"/>
    <property type="match status" value="1"/>
</dbReference>
<dbReference type="InterPro" id="IPR015424">
    <property type="entry name" value="PyrdxlP-dep_Trfase"/>
</dbReference>
<dbReference type="EMBL" id="PDJF01000001">
    <property type="protein sequence ID" value="PFG27863.1"/>
    <property type="molecule type" value="Genomic_DNA"/>
</dbReference>
<accession>A0A2A9DMN6</accession>
<evidence type="ECO:0000256" key="3">
    <source>
        <dbReference type="ARBA" id="ARBA00022576"/>
    </source>
</evidence>
<evidence type="ECO:0000256" key="4">
    <source>
        <dbReference type="ARBA" id="ARBA00022679"/>
    </source>
</evidence>
<name>A0A2A9DMN6_9CORY</name>
<dbReference type="InterPro" id="IPR015421">
    <property type="entry name" value="PyrdxlP-dep_Trfase_major"/>
</dbReference>
<dbReference type="Proteomes" id="UP000221653">
    <property type="component" value="Unassembled WGS sequence"/>
</dbReference>
<keyword evidence="4" id="KW-0808">Transferase</keyword>
<dbReference type="InterPro" id="IPR004839">
    <property type="entry name" value="Aminotransferase_I/II_large"/>
</dbReference>
<feature type="domain" description="Aminotransferase class I/classII large" evidence="7">
    <location>
        <begin position="43"/>
        <end position="404"/>
    </location>
</feature>
<dbReference type="Gene3D" id="3.40.640.10">
    <property type="entry name" value="Type I PLP-dependent aspartate aminotransferase-like (Major domain)"/>
    <property type="match status" value="1"/>
</dbReference>
<dbReference type="CDD" id="cd00609">
    <property type="entry name" value="AAT_like"/>
    <property type="match status" value="1"/>
</dbReference>
<dbReference type="InterPro" id="IPR015422">
    <property type="entry name" value="PyrdxlP-dep_Trfase_small"/>
</dbReference>
<evidence type="ECO:0000256" key="2">
    <source>
        <dbReference type="ARBA" id="ARBA00007441"/>
    </source>
</evidence>
<comment type="caution">
    <text evidence="8">The sequence shown here is derived from an EMBL/GenBank/DDBJ whole genome shotgun (WGS) entry which is preliminary data.</text>
</comment>
<evidence type="ECO:0000256" key="5">
    <source>
        <dbReference type="ARBA" id="ARBA00022898"/>
    </source>
</evidence>
<dbReference type="GO" id="GO:0004021">
    <property type="term" value="F:L-alanine:2-oxoglutarate aminotransferase activity"/>
    <property type="evidence" value="ECO:0007669"/>
    <property type="project" value="UniProtKB-EC"/>
</dbReference>
<proteinExistence type="inferred from homology"/>
<comment type="similarity">
    <text evidence="2">Belongs to the class-I pyridoxal-phosphate-dependent aminotransferase family.</text>
</comment>
<dbReference type="AlphaFoldDB" id="A0A2A9DMN6"/>
<keyword evidence="5" id="KW-0663">Pyridoxal phosphate</keyword>
<dbReference type="STRING" id="1724.GCA_001044175_02413"/>
<evidence type="ECO:0000259" key="7">
    <source>
        <dbReference type="Pfam" id="PF00155"/>
    </source>
</evidence>
<dbReference type="SUPFAM" id="SSF53383">
    <property type="entry name" value="PLP-dependent transferases"/>
    <property type="match status" value="1"/>
</dbReference>
<comment type="cofactor">
    <cofactor evidence="1">
        <name>pyridoxal 5'-phosphate</name>
        <dbReference type="ChEBI" id="CHEBI:597326"/>
    </cofactor>
</comment>
<protein>
    <recommendedName>
        <fullName evidence="6">alanine transaminase</fullName>
        <ecNumber evidence="6">2.6.1.2</ecNumber>
    </recommendedName>
</protein>
<organism evidence="8 9">
    <name type="scientific">Corynebacterium renale</name>
    <dbReference type="NCBI Taxonomy" id="1724"/>
    <lineage>
        <taxon>Bacteria</taxon>
        <taxon>Bacillati</taxon>
        <taxon>Actinomycetota</taxon>
        <taxon>Actinomycetes</taxon>
        <taxon>Mycobacteriales</taxon>
        <taxon>Corynebacteriaceae</taxon>
        <taxon>Corynebacterium</taxon>
    </lineage>
</organism>
<evidence type="ECO:0000313" key="8">
    <source>
        <dbReference type="EMBL" id="PFG27863.1"/>
    </source>
</evidence>
<dbReference type="PANTHER" id="PTHR43488">
    <property type="entry name" value="GLUTAMATE-PYRUVATE AMINOTRANSFERASE ALAA"/>
    <property type="match status" value="1"/>
</dbReference>
<evidence type="ECO:0000313" key="9">
    <source>
        <dbReference type="Proteomes" id="UP000221653"/>
    </source>
</evidence>
<evidence type="ECO:0000256" key="1">
    <source>
        <dbReference type="ARBA" id="ARBA00001933"/>
    </source>
</evidence>
<dbReference type="InterPro" id="IPR051926">
    <property type="entry name" value="Ala_Aminotransferase"/>
</dbReference>
<evidence type="ECO:0000256" key="6">
    <source>
        <dbReference type="ARBA" id="ARBA00026106"/>
    </source>
</evidence>